<feature type="region of interest" description="Disordered" evidence="1">
    <location>
        <begin position="1"/>
        <end position="38"/>
    </location>
</feature>
<dbReference type="GO" id="GO:0003700">
    <property type="term" value="F:DNA-binding transcription factor activity"/>
    <property type="evidence" value="ECO:0007669"/>
    <property type="project" value="InterPro"/>
</dbReference>
<dbReference type="PANTHER" id="PTHR39607:SF3">
    <property type="entry name" value="BZIP DOMAIN-CONTAINING PROTEIN"/>
    <property type="match status" value="1"/>
</dbReference>
<sequence>MKIEDQSPSPSNDEMLNQTQDPLERRRLQNRLSQRNHRRKIRERIAKLQERVIANELRAAAALHGWDQGYNTAYNALTFNSAPQSRLPEQEVGFYERDICTSASEHNATFIPHCTPYSTQPWGVDQNALQSVHSHTADASYFSSPGATNSNNSLTHASPSSAHAIRSTNVGFGGSTFREIANVGECQFQDSIPQSPNQPSYYLATGGVTSNSRSH</sequence>
<dbReference type="InterPro" id="IPR004827">
    <property type="entry name" value="bZIP"/>
</dbReference>
<dbReference type="PANTHER" id="PTHR39607">
    <property type="entry name" value="XANTHOCILLIN BIOSYNTHESIS CLUSTER TRANSCRIPTION FACTOR XANC-RELATED"/>
    <property type="match status" value="1"/>
</dbReference>
<dbReference type="Proteomes" id="UP001147695">
    <property type="component" value="Unassembled WGS sequence"/>
</dbReference>
<evidence type="ECO:0000313" key="4">
    <source>
        <dbReference type="Proteomes" id="UP001147695"/>
    </source>
</evidence>
<feature type="compositionally biased region" description="Polar residues" evidence="1">
    <location>
        <begin position="1"/>
        <end position="21"/>
    </location>
</feature>
<comment type="caution">
    <text evidence="3">The sequence shown here is derived from an EMBL/GenBank/DDBJ whole genome shotgun (WGS) entry which is preliminary data.</text>
</comment>
<name>A0A9W9QSG2_PENBR</name>
<reference evidence="3" key="2">
    <citation type="journal article" date="2023" name="IMA Fungus">
        <title>Comparative genomic study of the Penicillium genus elucidates a diverse pangenome and 15 lateral gene transfer events.</title>
        <authorList>
            <person name="Petersen C."/>
            <person name="Sorensen T."/>
            <person name="Nielsen M.R."/>
            <person name="Sondergaard T.E."/>
            <person name="Sorensen J.L."/>
            <person name="Fitzpatrick D.A."/>
            <person name="Frisvad J.C."/>
            <person name="Nielsen K.L."/>
        </authorList>
    </citation>
    <scope>NUCLEOTIDE SEQUENCE</scope>
    <source>
        <strain evidence="3">IBT 35673</strain>
    </source>
</reference>
<evidence type="ECO:0000313" key="3">
    <source>
        <dbReference type="EMBL" id="KAJ5344674.1"/>
    </source>
</evidence>
<dbReference type="SUPFAM" id="SSF57959">
    <property type="entry name" value="Leucine zipper domain"/>
    <property type="match status" value="1"/>
</dbReference>
<feature type="compositionally biased region" description="Polar residues" evidence="1">
    <location>
        <begin position="190"/>
        <end position="200"/>
    </location>
</feature>
<accession>A0A9W9QSG2</accession>
<dbReference type="AlphaFoldDB" id="A0A9W9QSG2"/>
<dbReference type="Gene3D" id="1.20.5.170">
    <property type="match status" value="1"/>
</dbReference>
<evidence type="ECO:0000259" key="2">
    <source>
        <dbReference type="PROSITE" id="PS00036"/>
    </source>
</evidence>
<gene>
    <name evidence="3" type="ORF">N7452_002678</name>
</gene>
<proteinExistence type="predicted"/>
<dbReference type="InterPro" id="IPR052635">
    <property type="entry name" value="Sec_Metab_Biosynth_Reg"/>
</dbReference>
<dbReference type="PROSITE" id="PS00036">
    <property type="entry name" value="BZIP_BASIC"/>
    <property type="match status" value="1"/>
</dbReference>
<evidence type="ECO:0000256" key="1">
    <source>
        <dbReference type="SAM" id="MobiDB-lite"/>
    </source>
</evidence>
<reference evidence="3" key="1">
    <citation type="submission" date="2022-12" db="EMBL/GenBank/DDBJ databases">
        <authorList>
            <person name="Petersen C."/>
        </authorList>
    </citation>
    <scope>NUCLEOTIDE SEQUENCE</scope>
    <source>
        <strain evidence="3">IBT 35673</strain>
    </source>
</reference>
<dbReference type="CDD" id="cd14688">
    <property type="entry name" value="bZIP_YAP"/>
    <property type="match status" value="1"/>
</dbReference>
<feature type="domain" description="BZIP" evidence="2">
    <location>
        <begin position="25"/>
        <end position="40"/>
    </location>
</feature>
<dbReference type="InterPro" id="IPR046347">
    <property type="entry name" value="bZIP_sf"/>
</dbReference>
<organism evidence="3 4">
    <name type="scientific">Penicillium brevicompactum</name>
    <dbReference type="NCBI Taxonomy" id="5074"/>
    <lineage>
        <taxon>Eukaryota</taxon>
        <taxon>Fungi</taxon>
        <taxon>Dikarya</taxon>
        <taxon>Ascomycota</taxon>
        <taxon>Pezizomycotina</taxon>
        <taxon>Eurotiomycetes</taxon>
        <taxon>Eurotiomycetidae</taxon>
        <taxon>Eurotiales</taxon>
        <taxon>Aspergillaceae</taxon>
        <taxon>Penicillium</taxon>
    </lineage>
</organism>
<protein>
    <recommendedName>
        <fullName evidence="2">BZIP domain-containing protein</fullName>
    </recommendedName>
</protein>
<feature type="region of interest" description="Disordered" evidence="1">
    <location>
        <begin position="190"/>
        <end position="215"/>
    </location>
</feature>
<dbReference type="EMBL" id="JAPZBQ010000002">
    <property type="protein sequence ID" value="KAJ5344674.1"/>
    <property type="molecule type" value="Genomic_DNA"/>
</dbReference>